<dbReference type="EMBL" id="JAZAVJ010000018">
    <property type="protein sequence ID" value="KAK7422052.1"/>
    <property type="molecule type" value="Genomic_DNA"/>
</dbReference>
<organism evidence="3 4">
    <name type="scientific">Neonectria punicea</name>
    <dbReference type="NCBI Taxonomy" id="979145"/>
    <lineage>
        <taxon>Eukaryota</taxon>
        <taxon>Fungi</taxon>
        <taxon>Dikarya</taxon>
        <taxon>Ascomycota</taxon>
        <taxon>Pezizomycotina</taxon>
        <taxon>Sordariomycetes</taxon>
        <taxon>Hypocreomycetidae</taxon>
        <taxon>Hypocreales</taxon>
        <taxon>Nectriaceae</taxon>
        <taxon>Neonectria</taxon>
    </lineage>
</organism>
<reference evidence="3 4" key="1">
    <citation type="journal article" date="2025" name="Microbiol. Resour. Announc.">
        <title>Draft genome sequences for Neonectria magnoliae and Neonectria punicea, canker pathogens of Liriodendron tulipifera and Acer saccharum in West Virginia.</title>
        <authorList>
            <person name="Petronek H.M."/>
            <person name="Kasson M.T."/>
            <person name="Metheny A.M."/>
            <person name="Stauder C.M."/>
            <person name="Lovett B."/>
            <person name="Lynch S.C."/>
            <person name="Garnas J.R."/>
            <person name="Kasson L.R."/>
            <person name="Stajich J.E."/>
        </authorList>
    </citation>
    <scope>NUCLEOTIDE SEQUENCE [LARGE SCALE GENOMIC DNA]</scope>
    <source>
        <strain evidence="3 4">NRRL 64653</strain>
    </source>
</reference>
<feature type="compositionally biased region" description="Low complexity" evidence="1">
    <location>
        <begin position="176"/>
        <end position="206"/>
    </location>
</feature>
<evidence type="ECO:0000313" key="4">
    <source>
        <dbReference type="Proteomes" id="UP001498476"/>
    </source>
</evidence>
<feature type="chain" id="PRO_5045909034" evidence="2">
    <location>
        <begin position="28"/>
        <end position="230"/>
    </location>
</feature>
<proteinExistence type="predicted"/>
<keyword evidence="2" id="KW-0732">Signal</keyword>
<evidence type="ECO:0000256" key="1">
    <source>
        <dbReference type="SAM" id="MobiDB-lite"/>
    </source>
</evidence>
<feature type="compositionally biased region" description="Polar residues" evidence="1">
    <location>
        <begin position="105"/>
        <end position="127"/>
    </location>
</feature>
<feature type="signal peptide" evidence="2">
    <location>
        <begin position="1"/>
        <end position="27"/>
    </location>
</feature>
<accession>A0ABR1HLN5</accession>
<feature type="compositionally biased region" description="Polar residues" evidence="1">
    <location>
        <begin position="136"/>
        <end position="145"/>
    </location>
</feature>
<feature type="region of interest" description="Disordered" evidence="1">
    <location>
        <begin position="73"/>
        <end position="206"/>
    </location>
</feature>
<name>A0ABR1HLN5_9HYPO</name>
<dbReference type="Proteomes" id="UP001498476">
    <property type="component" value="Unassembled WGS sequence"/>
</dbReference>
<evidence type="ECO:0000313" key="3">
    <source>
        <dbReference type="EMBL" id="KAK7422052.1"/>
    </source>
</evidence>
<sequence length="230" mass="22397">MAVFKMNALASVMALVGVFASASVATASYSDCSSTLPIVTEEYGSTTSEGTAMFTWSACTIVHNTQCEAASSIDTGVPSVPTAATVPSEGGLSSYGEGEHYTSVHGENQPSLSVPQESVSVGESQPGYSAPPPGATTGTGESGQPSVPGETVTAATHASGHSSSAYPEPSGGTSGSGSNSHTGTYPTATGGEATSSGASGTPTATGAATMPDPFSAAILGVVGMVAAIIF</sequence>
<gene>
    <name evidence="3" type="ORF">QQX98_001794</name>
</gene>
<keyword evidence="4" id="KW-1185">Reference proteome</keyword>
<evidence type="ECO:0000256" key="2">
    <source>
        <dbReference type="SAM" id="SignalP"/>
    </source>
</evidence>
<feature type="compositionally biased region" description="Low complexity" evidence="1">
    <location>
        <begin position="153"/>
        <end position="165"/>
    </location>
</feature>
<protein>
    <submittedName>
        <fullName evidence="3">Uncharacterized protein</fullName>
    </submittedName>
</protein>
<comment type="caution">
    <text evidence="3">The sequence shown here is derived from an EMBL/GenBank/DDBJ whole genome shotgun (WGS) entry which is preliminary data.</text>
</comment>